<proteinExistence type="predicted"/>
<dbReference type="EMBL" id="BAAFGK010000004">
    <property type="protein sequence ID" value="GAB0057811.1"/>
    <property type="molecule type" value="Genomic_DNA"/>
</dbReference>
<name>A0ABQ0CA94_9PROT</name>
<reference evidence="1 2" key="1">
    <citation type="submission" date="2024-05" db="EMBL/GenBank/DDBJ databases">
        <authorList>
            <consortium name="Candidatus Magnetaquicoccaceae bacterium FCR-1 genome sequencing consortium"/>
            <person name="Shimoshige H."/>
            <person name="Shimamura S."/>
            <person name="Taoka A."/>
            <person name="Kobayashi H."/>
            <person name="Maekawa T."/>
        </authorList>
    </citation>
    <scope>NUCLEOTIDE SEQUENCE [LARGE SCALE GENOMIC DNA]</scope>
    <source>
        <strain evidence="1 2">FCR-1</strain>
    </source>
</reference>
<keyword evidence="2" id="KW-1185">Reference proteome</keyword>
<evidence type="ECO:0000313" key="2">
    <source>
        <dbReference type="Proteomes" id="UP001628193"/>
    </source>
</evidence>
<evidence type="ECO:0008006" key="3">
    <source>
        <dbReference type="Google" id="ProtNLM"/>
    </source>
</evidence>
<dbReference type="Proteomes" id="UP001628193">
    <property type="component" value="Unassembled WGS sequence"/>
</dbReference>
<comment type="caution">
    <text evidence="1">The sequence shown here is derived from an EMBL/GenBank/DDBJ whole genome shotgun (WGS) entry which is preliminary data.</text>
</comment>
<gene>
    <name evidence="1" type="ORF">SIID45300_02143</name>
</gene>
<reference evidence="1 2" key="2">
    <citation type="submission" date="2024-09" db="EMBL/GenBank/DDBJ databases">
        <title>Draft genome sequence of Candidatus Magnetaquicoccaceae bacterium FCR-1.</title>
        <authorList>
            <person name="Shimoshige H."/>
            <person name="Shimamura S."/>
            <person name="Taoka A."/>
            <person name="Kobayashi H."/>
            <person name="Maekawa T."/>
        </authorList>
    </citation>
    <scope>NUCLEOTIDE SEQUENCE [LARGE SCALE GENOMIC DNA]</scope>
    <source>
        <strain evidence="1 2">FCR-1</strain>
    </source>
</reference>
<protein>
    <recommendedName>
        <fullName evidence="3">Transposase</fullName>
    </recommendedName>
</protein>
<accession>A0ABQ0CA94</accession>
<organism evidence="1 2">
    <name type="scientific">Candidatus Magnetaquiglobus chichijimensis</name>
    <dbReference type="NCBI Taxonomy" id="3141448"/>
    <lineage>
        <taxon>Bacteria</taxon>
        <taxon>Pseudomonadati</taxon>
        <taxon>Pseudomonadota</taxon>
        <taxon>Magnetococcia</taxon>
        <taxon>Magnetococcales</taxon>
        <taxon>Candidatus Magnetaquicoccaceae</taxon>
        <taxon>Candidatus Magnetaquiglobus</taxon>
    </lineage>
</organism>
<evidence type="ECO:0000313" key="1">
    <source>
        <dbReference type="EMBL" id="GAB0057811.1"/>
    </source>
</evidence>
<sequence length="181" mass="20624">MARNHGQLVQWAPETLGSSGCPWSPPLAILWVLVRDPEDKGSKAHPLFSTAHDLTAWHIVERCVMRWRIEMTFWDSRRHLEGKSPRQWSDKAIERTTPTLLARFSMVCLRAVQISKGTALAMVRQRAWPVKQEAVFSDVLACVRRGIWSHQYFVNSAPQADCVQLPAEAWDALMYQLTATA</sequence>